<accession>A0A0J6VYE4</accession>
<name>A0A0J6VYE4_MYCCU</name>
<dbReference type="InterPro" id="IPR003615">
    <property type="entry name" value="HNH_nuc"/>
</dbReference>
<sequence>MKDTGLALLPGLTVMPTAALADAIRAGAKVNPLWLPGPDPESNYRPSARLAQFVRLRDMFCRFPGCDVPAERCDIDHSEPWPYGPTHPSNMNCKCRTHHLGKTFAEGWREVQSPDGTRPTRRT</sequence>
<evidence type="ECO:0000313" key="1">
    <source>
        <dbReference type="EMBL" id="KMO74442.1"/>
    </source>
</evidence>
<keyword evidence="2" id="KW-1185">Reference proteome</keyword>
<evidence type="ECO:0008006" key="3">
    <source>
        <dbReference type="Google" id="ProtNLM"/>
    </source>
</evidence>
<protein>
    <recommendedName>
        <fullName evidence="3">HNH nuclease domain-containing protein</fullName>
    </recommendedName>
</protein>
<dbReference type="AlphaFoldDB" id="A0A0J6VYE4"/>
<comment type="caution">
    <text evidence="1">The sequence shown here is derived from an EMBL/GenBank/DDBJ whole genome shotgun (WGS) entry which is preliminary data.</text>
</comment>
<reference evidence="1 2" key="1">
    <citation type="journal article" date="2015" name="Genome Biol. Evol.">
        <title>Characterization of Three Mycobacterium spp. with Potential Use in Bioremediation by Genome Sequencing and Comparative Genomics.</title>
        <authorList>
            <person name="Das S."/>
            <person name="Pettersson B.M."/>
            <person name="Behra P.R."/>
            <person name="Ramesh M."/>
            <person name="Dasgupta S."/>
            <person name="Bhattacharya A."/>
            <person name="Kirsebom L.A."/>
        </authorList>
    </citation>
    <scope>NUCLEOTIDE SEQUENCE [LARGE SCALE GENOMIC DNA]</scope>
    <source>
        <strain evidence="1 2">DSM 44219</strain>
    </source>
</reference>
<dbReference type="PATRIC" id="fig|1800.3.peg.3731"/>
<gene>
    <name evidence="1" type="ORF">MCHUDSM44219_03703</name>
</gene>
<organism evidence="1 2">
    <name type="scientific">Mycolicibacterium chubuense</name>
    <name type="common">Mycobacterium chubuense</name>
    <dbReference type="NCBI Taxonomy" id="1800"/>
    <lineage>
        <taxon>Bacteria</taxon>
        <taxon>Bacillati</taxon>
        <taxon>Actinomycetota</taxon>
        <taxon>Actinomycetes</taxon>
        <taxon>Mycobacteriales</taxon>
        <taxon>Mycobacteriaceae</taxon>
        <taxon>Mycolicibacterium</taxon>
    </lineage>
</organism>
<evidence type="ECO:0000313" key="2">
    <source>
        <dbReference type="Proteomes" id="UP000036176"/>
    </source>
</evidence>
<dbReference type="Proteomes" id="UP000036176">
    <property type="component" value="Unassembled WGS sequence"/>
</dbReference>
<dbReference type="EMBL" id="JYNX01000056">
    <property type="protein sequence ID" value="KMO74442.1"/>
    <property type="molecule type" value="Genomic_DNA"/>
</dbReference>
<dbReference type="CDD" id="cd00085">
    <property type="entry name" value="HNHc"/>
    <property type="match status" value="1"/>
</dbReference>
<proteinExistence type="predicted"/>